<proteinExistence type="predicted"/>
<dbReference type="EMBL" id="BMQQ01000004">
    <property type="protein sequence ID" value="GGT22784.1"/>
    <property type="molecule type" value="Genomic_DNA"/>
</dbReference>
<evidence type="ECO:0000313" key="2">
    <source>
        <dbReference type="EMBL" id="GGT22784.1"/>
    </source>
</evidence>
<protein>
    <submittedName>
        <fullName evidence="2">Uncharacterized protein</fullName>
    </submittedName>
</protein>
<accession>A0A918GZN1</accession>
<evidence type="ECO:0000313" key="3">
    <source>
        <dbReference type="Proteomes" id="UP000619486"/>
    </source>
</evidence>
<sequence length="73" mass="8073">MTEKDADLSALMAVRLGSGEDRHRGLLFGGRDVREAFPYGDTRGFTVRDRTDTDQGRHRPGGGRERERGPVTG</sequence>
<keyword evidence="3" id="KW-1185">Reference proteome</keyword>
<name>A0A918GZN1_9ACTN</name>
<evidence type="ECO:0000256" key="1">
    <source>
        <dbReference type="SAM" id="MobiDB-lite"/>
    </source>
</evidence>
<feature type="compositionally biased region" description="Basic and acidic residues" evidence="1">
    <location>
        <begin position="46"/>
        <end position="73"/>
    </location>
</feature>
<dbReference type="AlphaFoldDB" id="A0A918GZN1"/>
<reference evidence="2" key="2">
    <citation type="submission" date="2020-09" db="EMBL/GenBank/DDBJ databases">
        <authorList>
            <person name="Sun Q."/>
            <person name="Ohkuma M."/>
        </authorList>
    </citation>
    <scope>NUCLEOTIDE SEQUENCE</scope>
    <source>
        <strain evidence="2">JCM 3172</strain>
    </source>
</reference>
<reference evidence="2" key="1">
    <citation type="journal article" date="2014" name="Int. J. Syst. Evol. Microbiol.">
        <title>Complete genome sequence of Corynebacterium casei LMG S-19264T (=DSM 44701T), isolated from a smear-ripened cheese.</title>
        <authorList>
            <consortium name="US DOE Joint Genome Institute (JGI-PGF)"/>
            <person name="Walter F."/>
            <person name="Albersmeier A."/>
            <person name="Kalinowski J."/>
            <person name="Ruckert C."/>
        </authorList>
    </citation>
    <scope>NUCLEOTIDE SEQUENCE</scope>
    <source>
        <strain evidence="2">JCM 3172</strain>
    </source>
</reference>
<gene>
    <name evidence="2" type="ORF">GCM10014713_14510</name>
</gene>
<comment type="caution">
    <text evidence="2">The sequence shown here is derived from an EMBL/GenBank/DDBJ whole genome shotgun (WGS) entry which is preliminary data.</text>
</comment>
<feature type="region of interest" description="Disordered" evidence="1">
    <location>
        <begin position="42"/>
        <end position="73"/>
    </location>
</feature>
<organism evidence="2 3">
    <name type="scientific">Streptomyces purpureus</name>
    <dbReference type="NCBI Taxonomy" id="1951"/>
    <lineage>
        <taxon>Bacteria</taxon>
        <taxon>Bacillati</taxon>
        <taxon>Actinomycetota</taxon>
        <taxon>Actinomycetes</taxon>
        <taxon>Kitasatosporales</taxon>
        <taxon>Streptomycetaceae</taxon>
        <taxon>Streptomyces</taxon>
    </lineage>
</organism>
<dbReference type="Proteomes" id="UP000619486">
    <property type="component" value="Unassembled WGS sequence"/>
</dbReference>